<comment type="caution">
    <text evidence="1">The sequence shown here is derived from an EMBL/GenBank/DDBJ whole genome shotgun (WGS) entry which is preliminary data.</text>
</comment>
<dbReference type="SUPFAM" id="SSF48239">
    <property type="entry name" value="Terpenoid cyclases/Protein prenyltransferases"/>
    <property type="match status" value="1"/>
</dbReference>
<evidence type="ECO:0000313" key="1">
    <source>
        <dbReference type="EMBL" id="MFD1044517.1"/>
    </source>
</evidence>
<organism evidence="1 2">
    <name type="scientific">Kibdelosporangium lantanae</name>
    <dbReference type="NCBI Taxonomy" id="1497396"/>
    <lineage>
        <taxon>Bacteria</taxon>
        <taxon>Bacillati</taxon>
        <taxon>Actinomycetota</taxon>
        <taxon>Actinomycetes</taxon>
        <taxon>Pseudonocardiales</taxon>
        <taxon>Pseudonocardiaceae</taxon>
        <taxon>Kibdelosporangium</taxon>
    </lineage>
</organism>
<dbReference type="Proteomes" id="UP001597045">
    <property type="component" value="Unassembled WGS sequence"/>
</dbReference>
<dbReference type="InterPro" id="IPR008930">
    <property type="entry name" value="Terpenoid_cyclase/PrenylTrfase"/>
</dbReference>
<dbReference type="CDD" id="cd00688">
    <property type="entry name" value="ISOPREN_C2_like"/>
    <property type="match status" value="1"/>
</dbReference>
<reference evidence="2" key="1">
    <citation type="journal article" date="2019" name="Int. J. Syst. Evol. Microbiol.">
        <title>The Global Catalogue of Microorganisms (GCM) 10K type strain sequencing project: providing services to taxonomists for standard genome sequencing and annotation.</title>
        <authorList>
            <consortium name="The Broad Institute Genomics Platform"/>
            <consortium name="The Broad Institute Genome Sequencing Center for Infectious Disease"/>
            <person name="Wu L."/>
            <person name="Ma J."/>
        </authorList>
    </citation>
    <scope>NUCLEOTIDE SEQUENCE [LARGE SCALE GENOMIC DNA]</scope>
    <source>
        <strain evidence="2">JCM 31486</strain>
    </source>
</reference>
<keyword evidence="2" id="KW-1185">Reference proteome</keyword>
<protein>
    <submittedName>
        <fullName evidence="1">Prenyltransferase/squalene oxidase repeat-containing protein</fullName>
    </submittedName>
</protein>
<evidence type="ECO:0000313" key="2">
    <source>
        <dbReference type="Proteomes" id="UP001597045"/>
    </source>
</evidence>
<gene>
    <name evidence="1" type="ORF">ACFQ1S_02385</name>
</gene>
<dbReference type="Gene3D" id="1.50.10.20">
    <property type="match status" value="1"/>
</dbReference>
<dbReference type="EMBL" id="JBHTIS010000068">
    <property type="protein sequence ID" value="MFD1044517.1"/>
    <property type="molecule type" value="Genomic_DNA"/>
</dbReference>
<sequence>MNWLAGAQAADGGFGDDYTVVEGTDPSLTAYVVHGVRSLQATETQSVISGCERYIATSQRSSGAWSAWFEAVDSIEGTAAALRVLMASKDDHSSAIKKGLEYLDNTSDLQDLENWIIVTLTYVAVGRAKT</sequence>
<name>A0ABW3M2J2_9PSEU</name>
<proteinExistence type="predicted"/>
<accession>A0ABW3M2J2</accession>